<dbReference type="InterPro" id="IPR027417">
    <property type="entry name" value="P-loop_NTPase"/>
</dbReference>
<feature type="repeat" description="WD" evidence="3">
    <location>
        <begin position="1555"/>
        <end position="1588"/>
    </location>
</feature>
<feature type="repeat" description="WD" evidence="3">
    <location>
        <begin position="1225"/>
        <end position="1266"/>
    </location>
</feature>
<dbReference type="InterPro" id="IPR020472">
    <property type="entry name" value="WD40_PAC1"/>
</dbReference>
<organism evidence="6 7">
    <name type="scientific">Mortierella hygrophila</name>
    <dbReference type="NCBI Taxonomy" id="979708"/>
    <lineage>
        <taxon>Eukaryota</taxon>
        <taxon>Fungi</taxon>
        <taxon>Fungi incertae sedis</taxon>
        <taxon>Mucoromycota</taxon>
        <taxon>Mortierellomycotina</taxon>
        <taxon>Mortierellomycetes</taxon>
        <taxon>Mortierellales</taxon>
        <taxon>Mortierellaceae</taxon>
        <taxon>Mortierella</taxon>
    </lineage>
</organism>
<comment type="caution">
    <text evidence="6">The sequence shown here is derived from an EMBL/GenBank/DDBJ whole genome shotgun (WGS) entry which is preliminary data.</text>
</comment>
<feature type="non-terminal residue" evidence="6">
    <location>
        <position position="1"/>
    </location>
</feature>
<feature type="region of interest" description="Disordered" evidence="4">
    <location>
        <begin position="1"/>
        <end position="31"/>
    </location>
</feature>
<dbReference type="PRINTS" id="PR00320">
    <property type="entry name" value="GPROTEINBRPT"/>
</dbReference>
<sequence length="1717" mass="188112">PSTLPTKRPNPPMLRRYKGDRDRNKRPRYDPQELAHQLRAATEEQVLRLKRFCLDAPEPAIYIEPFGYDQPLGVMRSHNNTRLDVPDPPKKTLMSIAQEFLDSNNKVLLLMGDPGSGKSVFVKQLERRLWGEYNGPDDAVPILVNLSEFANTASDFLRRVLKSRGFDPEHIQFLRRRDRRFILICDGYDEAQVQGNIYNQNRFNRDGRWRVKLIIACRSDKIGRDSDGRFRPEMDDRYSAQKLDEFQKVATASFTFRQINEYIEKYVAKHLQVAVRESSGGGQELIQYWSSGMQPSSQSSRVWTVPQYMETLNDISDLIELVKNPYILSFILKPLPYIVGSPHDVSRSRDELYKYIFDHWVKVGKLRLYGKTGSSADQQALSMLMEDGFEPRCMEFSKDLAVKIFEKQGGDPVVEYVHLRHKNTPTSEWKTRFFGPDSESRLLLESVPLIKSGNYYRFAHPSLLQYLYSLAVFDPNGSGDDDDPDTGGWSSDDFDSDNWRGGGRGPVSRSNTWSLLEGGTASRQGRAWQHVPVVEKEKVLKKGRALKEGHKLGLTDIAKHSMVVQFLADRVQNHQFFKEQLVETVRESRNNKGIDHTLAANAMTILVRSGMRFNSADLRGISIKGANLTGGEFDSADLRDADLTNVIFDKCWLRQADFQGAKLGGAQFGEKPSDLQNVPNTAAYSADGTLYAVAFTNGFITIFDATNWNSIHTRQVSKKSVTALAFSPLGGLLAYGDRTGMLWTWNYSSEASMAFSGKHDDYINSLVYSPNGSQIATAGYDGKVAVWDAVTGGCVGVMVAHNEGASSVAFSPDGKQLVSGGFDMALKLWNLETGSLVSTLEGHDGAISTVLFSPDGQHIASSSSDRTVRIWSASTGTWRPETICRGHSGRITSIAYSTDGQHLASGSDDNTVRTWDPRTGSSGPIFRGHTDQVVSVAYSQYGSQLVSCGRDKALRVWDCRAAVKGAVLFGRTNSLSSGMYPYSTIKRQNSDSDKLIQPTRPRPFARTFSSESFGTIGATCIAVSFDAVLAASASMNGDTPTINVSFGTTSKHRYALNGHAKKISSITFSPDCQTIASGDSNGVLRVWNAQSGDDIWNRKEHNGKVTSIAYSPTGHYIVSGSKDGTVRLWDALTGDIVHSFDAEGCEVQCVAFSPSGSWIASGGEDGAVSLWDPVKLIPGLVFDGGHDRTVNSIAFSPDCIHIASGGDDNKVRIWNIDTGTKVHVLEGHMDPVRCLAFSPSGERIVSGSEDCTMRIWNVATGVLESTSEHKDGVATVSFSSGGAKLWTGTNDYKVHSWTWASTGQETALTCTSAFSRDGQHVASSLGGNVVRLWDTESGEPGPILHGHSASIDSVSFSPVDDFIATASNDGTVRIWDTVTGECPFLLEGHSGIVTSAVFSPDGTHIATSGLDQTLRWWNLSVPGSESLSREGDEALVLQSEARASAPISVMEADKTGTSMDATHQAIDGMYVHDDSGLFHTPVYSPDGNEISVISGEHGVLRFDTQSKVPRLALVGHTATATCIAYSPSGDMIATSSDDRTARIWDPVSGNELFKFEGHEDSVTSVAFSPLGHQLVTSSADKSIRLWNIAVNTPDQQAVGHVLLSHTASVLCIAYSPDGRFLASGSEDRTMRLWDALTGDRLAVVEDFVVGVKTIQWKNSARGGMILVTGCKENPLRVWEVVEDTGRRYEVRRYWGAGIESLALSGTSLGQEHGLTVE</sequence>
<evidence type="ECO:0000256" key="3">
    <source>
        <dbReference type="PROSITE-ProRule" id="PRU00221"/>
    </source>
</evidence>
<feature type="repeat" description="WD" evidence="3">
    <location>
        <begin position="1266"/>
        <end position="1297"/>
    </location>
</feature>
<feature type="region of interest" description="Disordered" evidence="4">
    <location>
        <begin position="479"/>
        <end position="513"/>
    </location>
</feature>
<feature type="repeat" description="WD" evidence="3">
    <location>
        <begin position="1056"/>
        <end position="1097"/>
    </location>
</feature>
<dbReference type="Proteomes" id="UP000723463">
    <property type="component" value="Unassembled WGS sequence"/>
</dbReference>
<dbReference type="PROSITE" id="PS50082">
    <property type="entry name" value="WD_REPEATS_2"/>
    <property type="match status" value="16"/>
</dbReference>
<keyword evidence="7" id="KW-1185">Reference proteome</keyword>
<dbReference type="InterPro" id="IPR007111">
    <property type="entry name" value="NACHT_NTPase"/>
</dbReference>
<dbReference type="EMBL" id="JAAAXW010000469">
    <property type="protein sequence ID" value="KAF9537063.1"/>
    <property type="molecule type" value="Genomic_DNA"/>
</dbReference>
<gene>
    <name evidence="6" type="ORF">EC957_008889</name>
</gene>
<feature type="domain" description="NACHT" evidence="5">
    <location>
        <begin position="106"/>
        <end position="191"/>
    </location>
</feature>
<feature type="compositionally biased region" description="Basic and acidic residues" evidence="4">
    <location>
        <begin position="17"/>
        <end position="31"/>
    </location>
</feature>
<dbReference type="SUPFAM" id="SSF50978">
    <property type="entry name" value="WD40 repeat-like"/>
    <property type="match status" value="4"/>
</dbReference>
<feature type="repeat" description="WD" evidence="3">
    <location>
        <begin position="1602"/>
        <end position="1643"/>
    </location>
</feature>
<evidence type="ECO:0000259" key="5">
    <source>
        <dbReference type="PROSITE" id="PS50837"/>
    </source>
</evidence>
<accession>A0A9P6EXC3</accession>
<dbReference type="InterPro" id="IPR036322">
    <property type="entry name" value="WD40_repeat_dom_sf"/>
</dbReference>
<dbReference type="Gene3D" id="2.160.20.80">
    <property type="entry name" value="E3 ubiquitin-protein ligase SopA"/>
    <property type="match status" value="1"/>
</dbReference>
<feature type="repeat" description="WD" evidence="3">
    <location>
        <begin position="884"/>
        <end position="916"/>
    </location>
</feature>
<dbReference type="SUPFAM" id="SSF141571">
    <property type="entry name" value="Pentapeptide repeat-like"/>
    <property type="match status" value="1"/>
</dbReference>
<feature type="repeat" description="WD" evidence="3">
    <location>
        <begin position="1386"/>
        <end position="1420"/>
    </location>
</feature>
<dbReference type="PROSITE" id="PS50837">
    <property type="entry name" value="NACHT"/>
    <property type="match status" value="1"/>
</dbReference>
<dbReference type="InterPro" id="IPR019775">
    <property type="entry name" value="WD40_repeat_CS"/>
</dbReference>
<name>A0A9P6EXC3_9FUNG</name>
<dbReference type="InterPro" id="IPR015943">
    <property type="entry name" value="WD40/YVTN_repeat-like_dom_sf"/>
</dbReference>
<feature type="repeat" description="WD" evidence="3">
    <location>
        <begin position="1098"/>
        <end position="1139"/>
    </location>
</feature>
<feature type="repeat" description="WD" evidence="3">
    <location>
        <begin position="756"/>
        <end position="797"/>
    </location>
</feature>
<dbReference type="SMART" id="SM00382">
    <property type="entry name" value="AAA"/>
    <property type="match status" value="1"/>
</dbReference>
<feature type="repeat" description="WD" evidence="3">
    <location>
        <begin position="798"/>
        <end position="839"/>
    </location>
</feature>
<feature type="repeat" description="WD" evidence="3">
    <location>
        <begin position="1344"/>
        <end position="1385"/>
    </location>
</feature>
<dbReference type="SUPFAM" id="SSF52540">
    <property type="entry name" value="P-loop containing nucleoside triphosphate hydrolases"/>
    <property type="match status" value="1"/>
</dbReference>
<keyword evidence="1 3" id="KW-0853">WD repeat</keyword>
<reference evidence="6" key="1">
    <citation type="journal article" date="2020" name="Fungal Divers.">
        <title>Resolving the Mortierellaceae phylogeny through synthesis of multi-gene phylogenetics and phylogenomics.</title>
        <authorList>
            <person name="Vandepol N."/>
            <person name="Liber J."/>
            <person name="Desiro A."/>
            <person name="Na H."/>
            <person name="Kennedy M."/>
            <person name="Barry K."/>
            <person name="Grigoriev I.V."/>
            <person name="Miller A.N."/>
            <person name="O'Donnell K."/>
            <person name="Stajich J.E."/>
            <person name="Bonito G."/>
        </authorList>
    </citation>
    <scope>NUCLEOTIDE SEQUENCE</scope>
    <source>
        <strain evidence="6">NRRL 2591</strain>
    </source>
</reference>
<feature type="repeat" description="WD" evidence="3">
    <location>
        <begin position="1183"/>
        <end position="1224"/>
    </location>
</feature>
<keyword evidence="2" id="KW-0677">Repeat</keyword>
<evidence type="ECO:0000256" key="1">
    <source>
        <dbReference type="ARBA" id="ARBA00022574"/>
    </source>
</evidence>
<dbReference type="Gene3D" id="3.40.50.300">
    <property type="entry name" value="P-loop containing nucleotide triphosphate hydrolases"/>
    <property type="match status" value="1"/>
</dbReference>
<dbReference type="InterPro" id="IPR003593">
    <property type="entry name" value="AAA+_ATPase"/>
</dbReference>
<dbReference type="InterPro" id="IPR001680">
    <property type="entry name" value="WD40_rpt"/>
</dbReference>
<feature type="repeat" description="WD" evidence="3">
    <location>
        <begin position="1513"/>
        <end position="1554"/>
    </location>
</feature>
<evidence type="ECO:0000256" key="2">
    <source>
        <dbReference type="ARBA" id="ARBA00022737"/>
    </source>
</evidence>
<dbReference type="CDD" id="cd00200">
    <property type="entry name" value="WD40"/>
    <property type="match status" value="3"/>
</dbReference>
<dbReference type="SMART" id="SM00320">
    <property type="entry name" value="WD40"/>
    <property type="match status" value="20"/>
</dbReference>
<dbReference type="InterPro" id="IPR001646">
    <property type="entry name" value="5peptide_repeat"/>
</dbReference>
<dbReference type="Gene3D" id="2.130.10.10">
    <property type="entry name" value="YVTN repeat-like/Quinoprotein amine dehydrogenase"/>
    <property type="match status" value="7"/>
</dbReference>
<dbReference type="Pfam" id="PF00805">
    <property type="entry name" value="Pentapeptide"/>
    <property type="match status" value="1"/>
</dbReference>
<dbReference type="PROSITE" id="PS50294">
    <property type="entry name" value="WD_REPEATS_REGION"/>
    <property type="match status" value="15"/>
</dbReference>
<dbReference type="Pfam" id="PF00400">
    <property type="entry name" value="WD40"/>
    <property type="match status" value="15"/>
</dbReference>
<dbReference type="PANTHER" id="PTHR19848:SF8">
    <property type="entry name" value="F-BOX AND WD REPEAT DOMAIN CONTAINING 7"/>
    <property type="match status" value="1"/>
</dbReference>
<feature type="repeat" description="WD" evidence="3">
    <location>
        <begin position="1140"/>
        <end position="1172"/>
    </location>
</feature>
<dbReference type="PROSITE" id="PS00678">
    <property type="entry name" value="WD_REPEATS_1"/>
    <property type="match status" value="5"/>
</dbReference>
<evidence type="ECO:0000313" key="7">
    <source>
        <dbReference type="Proteomes" id="UP000723463"/>
    </source>
</evidence>
<dbReference type="Pfam" id="PF05729">
    <property type="entry name" value="NACHT"/>
    <property type="match status" value="1"/>
</dbReference>
<dbReference type="PANTHER" id="PTHR19848">
    <property type="entry name" value="WD40 REPEAT PROTEIN"/>
    <property type="match status" value="1"/>
</dbReference>
<protein>
    <recommendedName>
        <fullName evidence="5">NACHT domain-containing protein</fullName>
    </recommendedName>
</protein>
<proteinExistence type="predicted"/>
<evidence type="ECO:0000256" key="4">
    <source>
        <dbReference type="SAM" id="MobiDB-lite"/>
    </source>
</evidence>
<feature type="repeat" description="WD" evidence="3">
    <location>
        <begin position="926"/>
        <end position="958"/>
    </location>
</feature>
<feature type="repeat" description="WD" evidence="3">
    <location>
        <begin position="840"/>
        <end position="876"/>
    </location>
</feature>
<evidence type="ECO:0000313" key="6">
    <source>
        <dbReference type="EMBL" id="KAF9537063.1"/>
    </source>
</evidence>